<dbReference type="Proteomes" id="UP000261620">
    <property type="component" value="Unplaced"/>
</dbReference>
<dbReference type="Gene3D" id="3.30.390.10">
    <property type="entry name" value="Enolase-like, N-terminal domain"/>
    <property type="match status" value="1"/>
</dbReference>
<name>A0A3Q4AI30_MOLML</name>
<dbReference type="PANTHER" id="PTHR13794:SF58">
    <property type="entry name" value="MITOCHONDRIAL ENOLASE SUPERFAMILY MEMBER 1"/>
    <property type="match status" value="1"/>
</dbReference>
<keyword evidence="6" id="KW-1185">Reference proteome</keyword>
<accession>A0A3Q4AI30</accession>
<dbReference type="InterPro" id="IPR029017">
    <property type="entry name" value="Enolase-like_N"/>
</dbReference>
<organism evidence="5 6">
    <name type="scientific">Mola mola</name>
    <name type="common">Ocean sunfish</name>
    <name type="synonym">Tetraodon mola</name>
    <dbReference type="NCBI Taxonomy" id="94237"/>
    <lineage>
        <taxon>Eukaryota</taxon>
        <taxon>Metazoa</taxon>
        <taxon>Chordata</taxon>
        <taxon>Craniata</taxon>
        <taxon>Vertebrata</taxon>
        <taxon>Euteleostomi</taxon>
        <taxon>Actinopterygii</taxon>
        <taxon>Neopterygii</taxon>
        <taxon>Teleostei</taxon>
        <taxon>Neoteleostei</taxon>
        <taxon>Acanthomorphata</taxon>
        <taxon>Eupercaria</taxon>
        <taxon>Tetraodontiformes</taxon>
        <taxon>Molidae</taxon>
        <taxon>Mola</taxon>
    </lineage>
</organism>
<keyword evidence="3" id="KW-0460">Magnesium</keyword>
<evidence type="ECO:0000256" key="1">
    <source>
        <dbReference type="ARBA" id="ARBA00001946"/>
    </source>
</evidence>
<dbReference type="InterPro" id="IPR013341">
    <property type="entry name" value="Mandelate_racemase_N_dom"/>
</dbReference>
<dbReference type="Ensembl" id="ENSMMOT00000003915.1">
    <property type="protein sequence ID" value="ENSMMOP00000003845.1"/>
    <property type="gene ID" value="ENSMMOG00000003079.1"/>
</dbReference>
<evidence type="ECO:0000313" key="5">
    <source>
        <dbReference type="Ensembl" id="ENSMMOP00000003845.1"/>
    </source>
</evidence>
<dbReference type="InterPro" id="IPR046945">
    <property type="entry name" value="RHMD-like"/>
</dbReference>
<dbReference type="GO" id="GO:0016836">
    <property type="term" value="F:hydro-lyase activity"/>
    <property type="evidence" value="ECO:0007669"/>
    <property type="project" value="TreeGrafter"/>
</dbReference>
<evidence type="ECO:0000256" key="2">
    <source>
        <dbReference type="ARBA" id="ARBA00022723"/>
    </source>
</evidence>
<dbReference type="GO" id="GO:0000287">
    <property type="term" value="F:magnesium ion binding"/>
    <property type="evidence" value="ECO:0007669"/>
    <property type="project" value="TreeGrafter"/>
</dbReference>
<keyword evidence="2" id="KW-0479">Metal-binding</keyword>
<sequence length="175" mass="19348">MMLHKITNLTVRDVRFPTSLEQHGSDAMHTDPDYSVAYVVIDTDCGLRGFGITFTLGKGTEIVVCAVEALAGLVIGKSLEEIVSDFRGFYRLLTSDGQMRWLGPEKGVIHLATAAVLNGVWDLWARAEGKPLWKLLADMVRHGKCFIYIQDCAIVREMAHLLCVVLGSQADCEVH</sequence>
<evidence type="ECO:0000313" key="6">
    <source>
        <dbReference type="Proteomes" id="UP000261620"/>
    </source>
</evidence>
<reference evidence="5" key="1">
    <citation type="submission" date="2025-08" db="UniProtKB">
        <authorList>
            <consortium name="Ensembl"/>
        </authorList>
    </citation>
    <scope>IDENTIFICATION</scope>
</reference>
<proteinExistence type="predicted"/>
<evidence type="ECO:0000259" key="4">
    <source>
        <dbReference type="Pfam" id="PF02746"/>
    </source>
</evidence>
<reference evidence="5" key="2">
    <citation type="submission" date="2025-09" db="UniProtKB">
        <authorList>
            <consortium name="Ensembl"/>
        </authorList>
    </citation>
    <scope>IDENTIFICATION</scope>
</reference>
<dbReference type="GO" id="GO:0016052">
    <property type="term" value="P:carbohydrate catabolic process"/>
    <property type="evidence" value="ECO:0007669"/>
    <property type="project" value="TreeGrafter"/>
</dbReference>
<feature type="domain" description="Mandelate racemase/muconate lactonizing enzyme N-terminal" evidence="4">
    <location>
        <begin position="27"/>
        <end position="136"/>
    </location>
</feature>
<evidence type="ECO:0000256" key="3">
    <source>
        <dbReference type="ARBA" id="ARBA00022842"/>
    </source>
</evidence>
<dbReference type="Pfam" id="PF02746">
    <property type="entry name" value="MR_MLE_N"/>
    <property type="match status" value="1"/>
</dbReference>
<comment type="cofactor">
    <cofactor evidence="1">
        <name>Mg(2+)</name>
        <dbReference type="ChEBI" id="CHEBI:18420"/>
    </cofactor>
</comment>
<protein>
    <recommendedName>
        <fullName evidence="4">Mandelate racemase/muconate lactonizing enzyme N-terminal domain-containing protein</fullName>
    </recommendedName>
</protein>
<dbReference type="PANTHER" id="PTHR13794">
    <property type="entry name" value="ENOLASE SUPERFAMILY, MANDELATE RACEMASE"/>
    <property type="match status" value="1"/>
</dbReference>
<dbReference type="SUPFAM" id="SSF54826">
    <property type="entry name" value="Enolase N-terminal domain-like"/>
    <property type="match status" value="1"/>
</dbReference>
<dbReference type="AlphaFoldDB" id="A0A3Q4AI30"/>